<dbReference type="HOGENOM" id="CLU_2300891_0_0_9"/>
<organism evidence="1 2">
    <name type="scientific">Peptacetobacter hiranonis (strain DSM 13275 / JCM 10541 / KCTC 15199 / TO-931)</name>
    <name type="common">Clostridium hiranonis</name>
    <dbReference type="NCBI Taxonomy" id="500633"/>
    <lineage>
        <taxon>Bacteria</taxon>
        <taxon>Bacillati</taxon>
        <taxon>Bacillota</taxon>
        <taxon>Clostridia</taxon>
        <taxon>Peptostreptococcales</taxon>
        <taxon>Peptostreptococcaceae</taxon>
        <taxon>Peptacetobacter</taxon>
    </lineage>
</organism>
<dbReference type="RefSeq" id="WP_006440732.1">
    <property type="nucleotide sequence ID" value="NZ_DS995358.1"/>
</dbReference>
<reference evidence="1 2" key="2">
    <citation type="submission" date="2008-10" db="EMBL/GenBank/DDBJ databases">
        <title>Draft genome sequence of Clostridium hiranonis (DSM 13275).</title>
        <authorList>
            <person name="Sudarsanam P."/>
            <person name="Ley R."/>
            <person name="Guruge J."/>
            <person name="Turnbaugh P.J."/>
            <person name="Mahowald M."/>
            <person name="Liep D."/>
            <person name="Gordon J."/>
        </authorList>
    </citation>
    <scope>NUCLEOTIDE SEQUENCE [LARGE SCALE GENOMIC DNA]</scope>
    <source>
        <strain evidence="1 2">DSM 13275</strain>
    </source>
</reference>
<name>B6G164_PEPHT</name>
<reference evidence="1 2" key="1">
    <citation type="submission" date="2008-09" db="EMBL/GenBank/DDBJ databases">
        <authorList>
            <person name="Fulton L."/>
            <person name="Clifton S."/>
            <person name="Fulton B."/>
            <person name="Xu J."/>
            <person name="Minx P."/>
            <person name="Pepin K.H."/>
            <person name="Johnson M."/>
            <person name="Thiruvilangam P."/>
            <person name="Bhonagiri V."/>
            <person name="Nash W.E."/>
            <person name="Mardis E.R."/>
            <person name="Wilson R.K."/>
        </authorList>
    </citation>
    <scope>NUCLEOTIDE SEQUENCE [LARGE SCALE GENOMIC DNA]</scope>
    <source>
        <strain evidence="1 2">DSM 13275</strain>
    </source>
</reference>
<dbReference type="STRING" id="500633.CLOHIR_01870"/>
<dbReference type="Proteomes" id="UP000003178">
    <property type="component" value="Unassembled WGS sequence"/>
</dbReference>
<keyword evidence="2" id="KW-1185">Reference proteome</keyword>
<evidence type="ECO:0000313" key="1">
    <source>
        <dbReference type="EMBL" id="EEA84470.1"/>
    </source>
</evidence>
<dbReference type="AlphaFoldDB" id="B6G164"/>
<accession>B6G164</accession>
<gene>
    <name evidence="1" type="ORF">CLOHIR_01870</name>
</gene>
<evidence type="ECO:0000313" key="2">
    <source>
        <dbReference type="Proteomes" id="UP000003178"/>
    </source>
</evidence>
<comment type="caution">
    <text evidence="1">The sequence shown here is derived from an EMBL/GenBank/DDBJ whole genome shotgun (WGS) entry which is preliminary data.</text>
</comment>
<dbReference type="EMBL" id="ABWP01000071">
    <property type="protein sequence ID" value="EEA84470.1"/>
    <property type="molecule type" value="Genomic_DNA"/>
</dbReference>
<protein>
    <submittedName>
        <fullName evidence="1">Uncharacterized protein</fullName>
    </submittedName>
</protein>
<proteinExistence type="predicted"/>
<sequence>MIQVILIVFVAMLIYSFMKAKREASIIQAQRDALNEKKNKAIESLNIKEKVSTIDKEDRVFIFTEDKEVYVYNSNDGSVEKLEGIRKILSKRRYESVQAG</sequence>